<sequence>MAQRYDGEAMFRIIASPLTNVRCQTVFQKFSSFAQPSVSDHQISEISISKNSNKPFILLEEDKSVVPVFDLNRRLGNVFAQFRYRHFFEKEFTVKGFLNGAIQAAILCAGYIRHGDWGNLRRIMIDEAVSELQTRFDPFNMEDFERLQFSINDVICSVIDSSYTCGKVQPKTSGLKSFFPLKHRAFYSQAIIYIKKSNINENESIERLLRISPSGSLLICNITLSRILNPLGMWKVTRINFFDYP</sequence>
<dbReference type="WBParaSite" id="maker-PairedContig_3686-snap-gene-0.13-mRNA-1">
    <property type="protein sequence ID" value="maker-PairedContig_3686-snap-gene-0.13-mRNA-1"/>
    <property type="gene ID" value="maker-PairedContig_3686-snap-gene-0.13"/>
</dbReference>
<dbReference type="OrthoDB" id="7249367at2759"/>
<evidence type="ECO:0000313" key="2">
    <source>
        <dbReference type="Proteomes" id="UP000270924"/>
    </source>
</evidence>
<gene>
    <name evidence="1" type="ORF">WBA_LOCUS1138</name>
</gene>
<proteinExistence type="predicted"/>
<dbReference type="OMA" id="GMWKVTR"/>
<dbReference type="AlphaFoldDB" id="A0A183XHU6"/>
<reference evidence="1 2" key="2">
    <citation type="submission" date="2018-11" db="EMBL/GenBank/DDBJ databases">
        <authorList>
            <consortium name="Pathogen Informatics"/>
        </authorList>
    </citation>
    <scope>NUCLEOTIDE SEQUENCE [LARGE SCALE GENOMIC DNA]</scope>
</reference>
<evidence type="ECO:0000313" key="1">
    <source>
        <dbReference type="EMBL" id="VDM07752.1"/>
    </source>
</evidence>
<protein>
    <submittedName>
        <fullName evidence="1 3">Uncharacterized protein</fullName>
    </submittedName>
</protein>
<keyword evidence="2" id="KW-1185">Reference proteome</keyword>
<name>A0A183XHU6_WUCBA</name>
<reference evidence="3" key="1">
    <citation type="submission" date="2016-11" db="UniProtKB">
        <authorList>
            <consortium name="WormBaseParasite"/>
        </authorList>
    </citation>
    <scope>IDENTIFICATION</scope>
    <source>
        <strain evidence="3">pt0022</strain>
    </source>
</reference>
<dbReference type="FunCoup" id="A0A183XHU6">
    <property type="interactions" value="26"/>
</dbReference>
<evidence type="ECO:0000313" key="3">
    <source>
        <dbReference type="WBParaSite" id="maker-PairedContig_3686-snap-gene-0.13-mRNA-1"/>
    </source>
</evidence>
<dbReference type="EMBL" id="UYWW01000212">
    <property type="protein sequence ID" value="VDM07752.1"/>
    <property type="molecule type" value="Genomic_DNA"/>
</dbReference>
<organism evidence="3">
    <name type="scientific">Wuchereria bancrofti</name>
    <dbReference type="NCBI Taxonomy" id="6293"/>
    <lineage>
        <taxon>Eukaryota</taxon>
        <taxon>Metazoa</taxon>
        <taxon>Ecdysozoa</taxon>
        <taxon>Nematoda</taxon>
        <taxon>Chromadorea</taxon>
        <taxon>Rhabditida</taxon>
        <taxon>Spirurina</taxon>
        <taxon>Spiruromorpha</taxon>
        <taxon>Filarioidea</taxon>
        <taxon>Onchocercidae</taxon>
        <taxon>Wuchereria</taxon>
    </lineage>
</organism>
<dbReference type="Proteomes" id="UP000270924">
    <property type="component" value="Unassembled WGS sequence"/>
</dbReference>
<accession>A0A183XHU6</accession>